<comment type="caution">
    <text evidence="2">The sequence shown here is derived from an EMBL/GenBank/DDBJ whole genome shotgun (WGS) entry which is preliminary data.</text>
</comment>
<keyword evidence="1" id="KW-1133">Transmembrane helix</keyword>
<feature type="transmembrane region" description="Helical" evidence="1">
    <location>
        <begin position="6"/>
        <end position="28"/>
    </location>
</feature>
<keyword evidence="1" id="KW-0472">Membrane</keyword>
<evidence type="ECO:0000313" key="2">
    <source>
        <dbReference type="EMBL" id="MBC8432228.1"/>
    </source>
</evidence>
<gene>
    <name evidence="2" type="ORF">H8D96_09935</name>
</gene>
<accession>A0A8J6P0W0</accession>
<organism evidence="2 3">
    <name type="scientific">Candidatus Desulfatibia vada</name>
    <dbReference type="NCBI Taxonomy" id="2841696"/>
    <lineage>
        <taxon>Bacteria</taxon>
        <taxon>Pseudomonadati</taxon>
        <taxon>Thermodesulfobacteriota</taxon>
        <taxon>Desulfobacteria</taxon>
        <taxon>Desulfobacterales</taxon>
        <taxon>Desulfobacterales incertae sedis</taxon>
        <taxon>Candidatus Desulfatibia</taxon>
    </lineage>
</organism>
<name>A0A8J6P0W0_9BACT</name>
<evidence type="ECO:0000313" key="3">
    <source>
        <dbReference type="Proteomes" id="UP000605201"/>
    </source>
</evidence>
<protein>
    <submittedName>
        <fullName evidence="2">Uncharacterized protein</fullName>
    </submittedName>
</protein>
<sequence>MAPNYQSILALMNLILIACGGVAIIGFYRILKVFGLVPWEASAPGEMTFPREKEGLDTDLMLPNLRVVGTAFIPGSKTQIRVLPGMPVAGTVSIPEVKTQDQAAAQRAEVY</sequence>
<dbReference type="AlphaFoldDB" id="A0A8J6P0W0"/>
<reference evidence="2 3" key="1">
    <citation type="submission" date="2020-08" db="EMBL/GenBank/DDBJ databases">
        <title>Bridging the membrane lipid divide: bacteria of the FCB group superphylum have the potential to synthesize archaeal ether lipids.</title>
        <authorList>
            <person name="Villanueva L."/>
            <person name="Von Meijenfeldt F.A.B."/>
            <person name="Westbye A.B."/>
            <person name="Yadav S."/>
            <person name="Hopmans E.C."/>
            <person name="Dutilh B.E."/>
            <person name="Sinninghe Damste J.S."/>
        </authorList>
    </citation>
    <scope>NUCLEOTIDE SEQUENCE [LARGE SCALE GENOMIC DNA]</scope>
    <source>
        <strain evidence="2">NIOZ-UU17</strain>
    </source>
</reference>
<dbReference type="EMBL" id="JACNIG010000211">
    <property type="protein sequence ID" value="MBC8432228.1"/>
    <property type="molecule type" value="Genomic_DNA"/>
</dbReference>
<proteinExistence type="predicted"/>
<keyword evidence="1" id="KW-0812">Transmembrane</keyword>
<evidence type="ECO:0000256" key="1">
    <source>
        <dbReference type="SAM" id="Phobius"/>
    </source>
</evidence>
<dbReference type="Proteomes" id="UP000605201">
    <property type="component" value="Unassembled WGS sequence"/>
</dbReference>